<dbReference type="InterPro" id="IPR025101">
    <property type="entry name" value="DUF4012"/>
</dbReference>
<sequence length="587" mass="63041">MADEPVAAPPRRRRRWPWLVAGGVMLAMAGLIALFAFDAWRLQGAADDLIAHAGGARDALEARDPAQLRAEVSGAEEAALAFDDATHGPHWWVASQVPWVKDQAVPLMTAGAAVRAVAEDALRPLAELDDLDVLEAPPIEDGRIDPFVLEEARPALEQAYATLSAQGEVLAAVDLSGTDPRLGAQYEQLEEQLATLADLVDGARVTAELLPGLLGGEGERSYLVMVQNNAEPRTTGGLPGAIIELEVDDGRMTMGRQIAARRLIPDEGRATITEDEERIFSERMAEFPHDANFTPEFPRTAEIMSDFWELEYGDRPDGVVSIDPVALGWMLEGAPPLETGEFTIESDNLAATMLNHAYFRYDDPNAQDAFFARTSGELFGRIVSGEAATLSGLERAIDARRFLVWSADAGEQELLAETPIAGAFLEDEGDLGVFLNDGSGSKIGYYVRTRVDVTEYVCTDGSLVGEEVAVTLSHEFDGKVKDLPDYVSGGGVYVPEGVFEANVVVYPAIGTTLVGMLEDGVESTAVGDVHDGREMSQKRVSLEPGESVTLTYQIRASEDGLVPPGVILTPGPHADQITRAAEPAEGC</sequence>
<evidence type="ECO:0000313" key="2">
    <source>
        <dbReference type="EMBL" id="MDN4475413.1"/>
    </source>
</evidence>
<organism evidence="2 3">
    <name type="scientific">Demequina litoralis</name>
    <dbReference type="NCBI Taxonomy" id="3051660"/>
    <lineage>
        <taxon>Bacteria</taxon>
        <taxon>Bacillati</taxon>
        <taxon>Actinomycetota</taxon>
        <taxon>Actinomycetes</taxon>
        <taxon>Micrococcales</taxon>
        <taxon>Demequinaceae</taxon>
        <taxon>Demequina</taxon>
    </lineage>
</organism>
<name>A0ABT8G8G4_9MICO</name>
<evidence type="ECO:0000313" key="3">
    <source>
        <dbReference type="Proteomes" id="UP001172728"/>
    </source>
</evidence>
<keyword evidence="3" id="KW-1185">Reference proteome</keyword>
<keyword evidence="1" id="KW-1133">Transmembrane helix</keyword>
<dbReference type="Pfam" id="PF13196">
    <property type="entry name" value="DUF4012"/>
    <property type="match status" value="1"/>
</dbReference>
<comment type="caution">
    <text evidence="2">The sequence shown here is derived from an EMBL/GenBank/DDBJ whole genome shotgun (WGS) entry which is preliminary data.</text>
</comment>
<dbReference type="EMBL" id="JAUHPW010000004">
    <property type="protein sequence ID" value="MDN4475413.1"/>
    <property type="molecule type" value="Genomic_DNA"/>
</dbReference>
<accession>A0ABT8G8G4</accession>
<keyword evidence="1" id="KW-0472">Membrane</keyword>
<evidence type="ECO:0000256" key="1">
    <source>
        <dbReference type="SAM" id="Phobius"/>
    </source>
</evidence>
<proteinExistence type="predicted"/>
<gene>
    <name evidence="2" type="ORF">QQX09_06025</name>
</gene>
<dbReference type="RefSeq" id="WP_301132061.1">
    <property type="nucleotide sequence ID" value="NZ_JAUHPW010000004.1"/>
</dbReference>
<protein>
    <submittedName>
        <fullName evidence="2">DUF4012 domain-containing protein</fullName>
    </submittedName>
</protein>
<keyword evidence="1" id="KW-0812">Transmembrane</keyword>
<reference evidence="2" key="1">
    <citation type="submission" date="2023-06" db="EMBL/GenBank/DDBJ databases">
        <title>Sysu t00192.</title>
        <authorList>
            <person name="Gao L."/>
            <person name="Fang B.-Z."/>
            <person name="Li W.-J."/>
        </authorList>
    </citation>
    <scope>NUCLEOTIDE SEQUENCE</scope>
    <source>
        <strain evidence="2">SYSU T00192</strain>
    </source>
</reference>
<dbReference type="Proteomes" id="UP001172728">
    <property type="component" value="Unassembled WGS sequence"/>
</dbReference>
<feature type="transmembrane region" description="Helical" evidence="1">
    <location>
        <begin position="18"/>
        <end position="37"/>
    </location>
</feature>